<name>A0A2I0GTQ8_PUNGR</name>
<evidence type="ECO:0000313" key="3">
    <source>
        <dbReference type="Proteomes" id="UP000233551"/>
    </source>
</evidence>
<organism evidence="2 3">
    <name type="scientific">Punica granatum</name>
    <name type="common">Pomegranate</name>
    <dbReference type="NCBI Taxonomy" id="22663"/>
    <lineage>
        <taxon>Eukaryota</taxon>
        <taxon>Viridiplantae</taxon>
        <taxon>Streptophyta</taxon>
        <taxon>Embryophyta</taxon>
        <taxon>Tracheophyta</taxon>
        <taxon>Spermatophyta</taxon>
        <taxon>Magnoliopsida</taxon>
        <taxon>eudicotyledons</taxon>
        <taxon>Gunneridae</taxon>
        <taxon>Pentapetalae</taxon>
        <taxon>rosids</taxon>
        <taxon>malvids</taxon>
        <taxon>Myrtales</taxon>
        <taxon>Lythraceae</taxon>
        <taxon>Punica</taxon>
    </lineage>
</organism>
<dbReference type="AlphaFoldDB" id="A0A2I0GTQ8"/>
<dbReference type="Proteomes" id="UP000233551">
    <property type="component" value="Unassembled WGS sequence"/>
</dbReference>
<keyword evidence="3" id="KW-1185">Reference proteome</keyword>
<gene>
    <name evidence="2" type="ORF">CRG98_050023</name>
</gene>
<comment type="caution">
    <text evidence="2">The sequence shown here is derived from an EMBL/GenBank/DDBJ whole genome shotgun (WGS) entry which is preliminary data.</text>
</comment>
<dbReference type="EMBL" id="PGOL01044252">
    <property type="protein sequence ID" value="PKH77497.1"/>
    <property type="molecule type" value="Genomic_DNA"/>
</dbReference>
<feature type="region of interest" description="Disordered" evidence="1">
    <location>
        <begin position="1"/>
        <end position="25"/>
    </location>
</feature>
<proteinExistence type="predicted"/>
<feature type="non-terminal residue" evidence="2">
    <location>
        <position position="77"/>
    </location>
</feature>
<evidence type="ECO:0000313" key="2">
    <source>
        <dbReference type="EMBL" id="PKH77497.1"/>
    </source>
</evidence>
<reference evidence="2 3" key="1">
    <citation type="submission" date="2017-11" db="EMBL/GenBank/DDBJ databases">
        <title>De-novo sequencing of pomegranate (Punica granatum L.) genome.</title>
        <authorList>
            <person name="Akparov Z."/>
            <person name="Amiraslanov A."/>
            <person name="Hajiyeva S."/>
            <person name="Abbasov M."/>
            <person name="Kaur K."/>
            <person name="Hamwieh A."/>
            <person name="Solovyev V."/>
            <person name="Salamov A."/>
            <person name="Braich B."/>
            <person name="Kosarev P."/>
            <person name="Mahmoud A."/>
            <person name="Hajiyev E."/>
            <person name="Babayeva S."/>
            <person name="Izzatullayeva V."/>
            <person name="Mammadov A."/>
            <person name="Mammadov A."/>
            <person name="Sharifova S."/>
            <person name="Ojaghi J."/>
            <person name="Eynullazada K."/>
            <person name="Bayramov B."/>
            <person name="Abdulazimova A."/>
            <person name="Shahmuradov I."/>
        </authorList>
    </citation>
    <scope>NUCLEOTIDE SEQUENCE [LARGE SCALE GENOMIC DNA]</scope>
    <source>
        <strain evidence="3">cv. AG2017</strain>
        <tissue evidence="2">Leaf</tissue>
    </source>
</reference>
<accession>A0A2I0GTQ8</accession>
<evidence type="ECO:0000256" key="1">
    <source>
        <dbReference type="SAM" id="MobiDB-lite"/>
    </source>
</evidence>
<feature type="region of interest" description="Disordered" evidence="1">
    <location>
        <begin position="39"/>
        <end position="77"/>
    </location>
</feature>
<protein>
    <submittedName>
        <fullName evidence="2">Uncharacterized protein</fullName>
    </submittedName>
</protein>
<sequence length="77" mass="7609">MAEGQCNESKGGRAAGSSGTADGVAGDGALITLVSVNNGAQNNQLAEPNRTDPKENANDLGDGVVDALIPTTTAPDK</sequence>